<dbReference type="PANTHER" id="PTHR30055:SF234">
    <property type="entry name" value="HTH-TYPE TRANSCRIPTIONAL REGULATOR BETI"/>
    <property type="match status" value="1"/>
</dbReference>
<sequence>MPKVTAQYRSDRRAEITAAASRCFVTKGVHQTSMADIINESGLSAGAIYNHFRSKDEILVSVAASLVQSQLLRTMETFERNGETPAPSRIVEIALTTIGESSIEDGTLLSTLIIQFWAEAAVNPVVLGLMQDQMRAIKKGFFDPLQRWARTSAGMSGRRATRWAEETIQLLISIMSGYVIQRNVFPDFDERSYVRTAVATIRAVESSVQ</sequence>
<reference evidence="6 7" key="1">
    <citation type="submission" date="2016-10" db="EMBL/GenBank/DDBJ databases">
        <authorList>
            <person name="de Groot N.N."/>
        </authorList>
    </citation>
    <scope>NUCLEOTIDE SEQUENCE [LARGE SCALE GENOMIC DNA]</scope>
    <source>
        <strain evidence="6 7">DSM 21800</strain>
    </source>
</reference>
<gene>
    <name evidence="6" type="ORF">SAMN04489812_5081</name>
</gene>
<name>A0A1H1ZAA8_9ACTN</name>
<evidence type="ECO:0000256" key="4">
    <source>
        <dbReference type="PROSITE-ProRule" id="PRU00335"/>
    </source>
</evidence>
<dbReference type="RefSeq" id="WP_157683708.1">
    <property type="nucleotide sequence ID" value="NZ_LT629772.1"/>
</dbReference>
<dbReference type="AlphaFoldDB" id="A0A1H1ZAA8"/>
<evidence type="ECO:0000256" key="1">
    <source>
        <dbReference type="ARBA" id="ARBA00023015"/>
    </source>
</evidence>
<dbReference type="PRINTS" id="PR00455">
    <property type="entry name" value="HTHTETR"/>
</dbReference>
<dbReference type="Gene3D" id="1.10.357.10">
    <property type="entry name" value="Tetracycline Repressor, domain 2"/>
    <property type="match status" value="1"/>
</dbReference>
<proteinExistence type="predicted"/>
<keyword evidence="2 4" id="KW-0238">DNA-binding</keyword>
<dbReference type="PANTHER" id="PTHR30055">
    <property type="entry name" value="HTH-TYPE TRANSCRIPTIONAL REGULATOR RUTR"/>
    <property type="match status" value="1"/>
</dbReference>
<dbReference type="PROSITE" id="PS50977">
    <property type="entry name" value="HTH_TETR_2"/>
    <property type="match status" value="1"/>
</dbReference>
<dbReference type="PROSITE" id="PS01081">
    <property type="entry name" value="HTH_TETR_1"/>
    <property type="match status" value="1"/>
</dbReference>
<evidence type="ECO:0000256" key="3">
    <source>
        <dbReference type="ARBA" id="ARBA00023163"/>
    </source>
</evidence>
<keyword evidence="3" id="KW-0804">Transcription</keyword>
<dbReference type="GO" id="GO:0000976">
    <property type="term" value="F:transcription cis-regulatory region binding"/>
    <property type="evidence" value="ECO:0007669"/>
    <property type="project" value="TreeGrafter"/>
</dbReference>
<dbReference type="OrthoDB" id="5242390at2"/>
<protein>
    <submittedName>
        <fullName evidence="6">DNA-binding transcriptional regulator, AcrR family</fullName>
    </submittedName>
</protein>
<dbReference type="InterPro" id="IPR050109">
    <property type="entry name" value="HTH-type_TetR-like_transc_reg"/>
</dbReference>
<feature type="domain" description="HTH tetR-type" evidence="5">
    <location>
        <begin position="10"/>
        <end position="70"/>
    </location>
</feature>
<organism evidence="6 7">
    <name type="scientific">Microlunatus soli</name>
    <dbReference type="NCBI Taxonomy" id="630515"/>
    <lineage>
        <taxon>Bacteria</taxon>
        <taxon>Bacillati</taxon>
        <taxon>Actinomycetota</taxon>
        <taxon>Actinomycetes</taxon>
        <taxon>Propionibacteriales</taxon>
        <taxon>Propionibacteriaceae</taxon>
        <taxon>Microlunatus</taxon>
    </lineage>
</organism>
<dbReference type="STRING" id="630515.SAMN04489812_5081"/>
<dbReference type="InterPro" id="IPR023772">
    <property type="entry name" value="DNA-bd_HTH_TetR-type_CS"/>
</dbReference>
<dbReference type="Pfam" id="PF00440">
    <property type="entry name" value="TetR_N"/>
    <property type="match status" value="1"/>
</dbReference>
<keyword evidence="7" id="KW-1185">Reference proteome</keyword>
<evidence type="ECO:0000313" key="7">
    <source>
        <dbReference type="Proteomes" id="UP000199103"/>
    </source>
</evidence>
<evidence type="ECO:0000259" key="5">
    <source>
        <dbReference type="PROSITE" id="PS50977"/>
    </source>
</evidence>
<dbReference type="InterPro" id="IPR009057">
    <property type="entry name" value="Homeodomain-like_sf"/>
</dbReference>
<keyword evidence="1" id="KW-0805">Transcription regulation</keyword>
<dbReference type="GO" id="GO:0003700">
    <property type="term" value="F:DNA-binding transcription factor activity"/>
    <property type="evidence" value="ECO:0007669"/>
    <property type="project" value="TreeGrafter"/>
</dbReference>
<dbReference type="Proteomes" id="UP000199103">
    <property type="component" value="Chromosome I"/>
</dbReference>
<evidence type="ECO:0000256" key="2">
    <source>
        <dbReference type="ARBA" id="ARBA00023125"/>
    </source>
</evidence>
<dbReference type="SUPFAM" id="SSF46689">
    <property type="entry name" value="Homeodomain-like"/>
    <property type="match status" value="1"/>
</dbReference>
<accession>A0A1H1ZAA8</accession>
<evidence type="ECO:0000313" key="6">
    <source>
        <dbReference type="EMBL" id="SDT30432.1"/>
    </source>
</evidence>
<feature type="DNA-binding region" description="H-T-H motif" evidence="4">
    <location>
        <begin position="33"/>
        <end position="52"/>
    </location>
</feature>
<dbReference type="EMBL" id="LT629772">
    <property type="protein sequence ID" value="SDT30432.1"/>
    <property type="molecule type" value="Genomic_DNA"/>
</dbReference>
<dbReference type="InterPro" id="IPR001647">
    <property type="entry name" value="HTH_TetR"/>
</dbReference>